<evidence type="ECO:0000313" key="12">
    <source>
        <dbReference type="Proteomes" id="UP000185766"/>
    </source>
</evidence>
<dbReference type="GO" id="GO:0007165">
    <property type="term" value="P:signal transduction"/>
    <property type="evidence" value="ECO:0007669"/>
    <property type="project" value="UniProtKB-KW"/>
</dbReference>
<evidence type="ECO:0000256" key="5">
    <source>
        <dbReference type="ARBA" id="ARBA00023224"/>
    </source>
</evidence>
<name>A0A1H7NHD1_9GAMM</name>
<keyword evidence="5 7" id="KW-0807">Transducer</keyword>
<dbReference type="STRING" id="1429083.GCA_001885685_03099"/>
<evidence type="ECO:0000256" key="6">
    <source>
        <dbReference type="ARBA" id="ARBA00029447"/>
    </source>
</evidence>
<evidence type="ECO:0000259" key="10">
    <source>
        <dbReference type="PROSITE" id="PS50885"/>
    </source>
</evidence>
<dbReference type="Gene3D" id="1.10.287.950">
    <property type="entry name" value="Methyl-accepting chemotaxis protein"/>
    <property type="match status" value="1"/>
</dbReference>
<dbReference type="GO" id="GO:0006935">
    <property type="term" value="P:chemotaxis"/>
    <property type="evidence" value="ECO:0007669"/>
    <property type="project" value="InterPro"/>
</dbReference>
<dbReference type="Pfam" id="PF00015">
    <property type="entry name" value="MCPsignal"/>
    <property type="match status" value="1"/>
</dbReference>
<dbReference type="PRINTS" id="PR00260">
    <property type="entry name" value="CHEMTRNSDUCR"/>
</dbReference>
<dbReference type="SUPFAM" id="SSF58104">
    <property type="entry name" value="Methyl-accepting chemotaxis protein (MCP) signaling domain"/>
    <property type="match status" value="1"/>
</dbReference>
<dbReference type="SMART" id="SM00304">
    <property type="entry name" value="HAMP"/>
    <property type="match status" value="2"/>
</dbReference>
<evidence type="ECO:0000256" key="2">
    <source>
        <dbReference type="ARBA" id="ARBA00022692"/>
    </source>
</evidence>
<protein>
    <submittedName>
        <fullName evidence="11">Methyl-accepting chemotaxis protein</fullName>
    </submittedName>
</protein>
<feature type="domain" description="HAMP" evidence="10">
    <location>
        <begin position="178"/>
        <end position="232"/>
    </location>
</feature>
<feature type="transmembrane region" description="Helical" evidence="8">
    <location>
        <begin position="153"/>
        <end position="176"/>
    </location>
</feature>
<comment type="subcellular location">
    <subcellularLocation>
        <location evidence="1">Membrane</location>
        <topology evidence="1">Multi-pass membrane protein</topology>
    </subcellularLocation>
</comment>
<evidence type="ECO:0000256" key="8">
    <source>
        <dbReference type="SAM" id="Phobius"/>
    </source>
</evidence>
<dbReference type="PROSITE" id="PS50885">
    <property type="entry name" value="HAMP"/>
    <property type="match status" value="1"/>
</dbReference>
<dbReference type="RefSeq" id="WP_074868107.1">
    <property type="nucleotide sequence ID" value="NZ_FOAS01000009.1"/>
</dbReference>
<feature type="transmembrane region" description="Helical" evidence="8">
    <location>
        <begin position="12"/>
        <end position="30"/>
    </location>
</feature>
<feature type="domain" description="Methyl-accepting transducer" evidence="9">
    <location>
        <begin position="237"/>
        <end position="473"/>
    </location>
</feature>
<evidence type="ECO:0000313" key="11">
    <source>
        <dbReference type="EMBL" id="SEL22814.1"/>
    </source>
</evidence>
<evidence type="ECO:0000256" key="7">
    <source>
        <dbReference type="PROSITE-ProRule" id="PRU00284"/>
    </source>
</evidence>
<organism evidence="11 12">
    <name type="scientific">Atopomonas hussainii</name>
    <dbReference type="NCBI Taxonomy" id="1429083"/>
    <lineage>
        <taxon>Bacteria</taxon>
        <taxon>Pseudomonadati</taxon>
        <taxon>Pseudomonadota</taxon>
        <taxon>Gammaproteobacteria</taxon>
        <taxon>Pseudomonadales</taxon>
        <taxon>Pseudomonadaceae</taxon>
        <taxon>Atopomonas</taxon>
    </lineage>
</organism>
<keyword evidence="12" id="KW-1185">Reference proteome</keyword>
<dbReference type="AlphaFoldDB" id="A0A1H7NHD1"/>
<dbReference type="GO" id="GO:0016020">
    <property type="term" value="C:membrane"/>
    <property type="evidence" value="ECO:0007669"/>
    <property type="project" value="UniProtKB-SubCell"/>
</dbReference>
<accession>A0A1H7NHD1</accession>
<comment type="similarity">
    <text evidence="6">Belongs to the methyl-accepting chemotaxis (MCP) protein family.</text>
</comment>
<dbReference type="CDD" id="cd06225">
    <property type="entry name" value="HAMP"/>
    <property type="match status" value="1"/>
</dbReference>
<dbReference type="FunFam" id="1.10.287.950:FF:000001">
    <property type="entry name" value="Methyl-accepting chemotaxis sensory transducer"/>
    <property type="match status" value="1"/>
</dbReference>
<evidence type="ECO:0000256" key="1">
    <source>
        <dbReference type="ARBA" id="ARBA00004141"/>
    </source>
</evidence>
<evidence type="ECO:0000256" key="3">
    <source>
        <dbReference type="ARBA" id="ARBA00022989"/>
    </source>
</evidence>
<dbReference type="Proteomes" id="UP000185766">
    <property type="component" value="Unassembled WGS sequence"/>
</dbReference>
<dbReference type="EMBL" id="FOAS01000009">
    <property type="protein sequence ID" value="SEL22814.1"/>
    <property type="molecule type" value="Genomic_DNA"/>
</dbReference>
<dbReference type="InterPro" id="IPR004089">
    <property type="entry name" value="MCPsignal_dom"/>
</dbReference>
<reference evidence="11 12" key="1">
    <citation type="submission" date="2016-10" db="EMBL/GenBank/DDBJ databases">
        <authorList>
            <person name="de Groot N.N."/>
        </authorList>
    </citation>
    <scope>NUCLEOTIDE SEQUENCE [LARGE SCALE GENOMIC DNA]</scope>
    <source>
        <strain evidence="11 12">JCM 19513</strain>
    </source>
</reference>
<proteinExistence type="inferred from homology"/>
<dbReference type="CDD" id="cd11386">
    <property type="entry name" value="MCP_signal"/>
    <property type="match status" value="1"/>
</dbReference>
<gene>
    <name evidence="11" type="ORF">SAMN05216214_109150</name>
</gene>
<dbReference type="Pfam" id="PF00672">
    <property type="entry name" value="HAMP"/>
    <property type="match status" value="1"/>
</dbReference>
<evidence type="ECO:0000256" key="4">
    <source>
        <dbReference type="ARBA" id="ARBA00023136"/>
    </source>
</evidence>
<dbReference type="SMART" id="SM00283">
    <property type="entry name" value="MA"/>
    <property type="match status" value="1"/>
</dbReference>
<dbReference type="InterPro" id="IPR003660">
    <property type="entry name" value="HAMP_dom"/>
</dbReference>
<keyword evidence="4 8" id="KW-0472">Membrane</keyword>
<keyword evidence="2 8" id="KW-0812">Transmembrane</keyword>
<dbReference type="PROSITE" id="PS50111">
    <property type="entry name" value="CHEMOTAXIS_TRANSDUC_2"/>
    <property type="match status" value="1"/>
</dbReference>
<keyword evidence="3 8" id="KW-1133">Transmembrane helix</keyword>
<dbReference type="GO" id="GO:0004888">
    <property type="term" value="F:transmembrane signaling receptor activity"/>
    <property type="evidence" value="ECO:0007669"/>
    <property type="project" value="InterPro"/>
</dbReference>
<dbReference type="PANTHER" id="PTHR32089:SF112">
    <property type="entry name" value="LYSOZYME-LIKE PROTEIN-RELATED"/>
    <property type="match status" value="1"/>
</dbReference>
<dbReference type="InterPro" id="IPR004090">
    <property type="entry name" value="Chemotax_Me-accpt_rcpt"/>
</dbReference>
<dbReference type="PANTHER" id="PTHR32089">
    <property type="entry name" value="METHYL-ACCEPTING CHEMOTAXIS PROTEIN MCPB"/>
    <property type="match status" value="1"/>
</dbReference>
<evidence type="ECO:0000259" key="9">
    <source>
        <dbReference type="PROSITE" id="PS50111"/>
    </source>
</evidence>
<sequence length="509" mass="55994">MNRQSLKLRLGLFIVTLVTLLLLGFAYYGYHNTQTTRSEQINASIERLSKRLQLSLPGPLWNYEKGFVESAIRSEMNDPSVAMILISNEGKLISGFRKDDDGTIRTLQELPKSLPEGILTQPLIYQDGDEKNRVGQADLLISDALLKSELRSLLIRSLVQALVLDVVIIFILMSLMHSNVLKPLHHMNSALSELAQGGGDLTHRLKIKRLDEVGTLGASTNQFLEKLQQIIRDIKGLSAQVRSSAQSSQTHSQANVRGIEAQQSELDQVATAVTQMTSAVEEVARNATQTSQVTDEASSFVNRAAEVSHNANQAIGKLVTDIQQVASLTESLAEESNEIDKVIEVINAIAEQTNLLALNAAIEAARAGEMGRGFAVVADEVRVLASRTRNSTEEIRTIIGRLQEATGKVVHAMGQSCQYASDVGRESEDVQHSVSNINEKMNKVREMNIYIAQAAEEQHSVAESINKSVTRIAQLNHENTQSISIGQQEIDKLNQLSAQLDRLIDRFSV</sequence>